<feature type="domain" description="Fibronectin type-III" evidence="2">
    <location>
        <begin position="9"/>
        <end position="110"/>
    </location>
</feature>
<sequence>MYRTVPDAEVSELRARHLTNTTAVVRWSDTDSCVQLNGPGTKYRWAVNSRSQEYDPSNYSAVPPSQRPLRRSDLQPLTNYVFQVNIVNALGNNDERWTTLNFKTLHTVPDAPRNPVVYRRNDSALWARWEEPLKPSGNILRYIFELQGGGESRRESVAPNFYCAAKPGFICHGVFGLRSHSDYVITIRAVNEHGDEPGEPATIHATTTIGGADYWVIFLGTNRDCCSIFLEFLVP</sequence>
<gene>
    <name evidence="3" type="ORF">ONE63_003567</name>
</gene>
<name>A0AAV7X474_9NEOP</name>
<dbReference type="CDD" id="cd00063">
    <property type="entry name" value="FN3"/>
    <property type="match status" value="1"/>
</dbReference>
<keyword evidence="4" id="KW-1185">Reference proteome</keyword>
<keyword evidence="1" id="KW-0677">Repeat</keyword>
<dbReference type="SMART" id="SM00060">
    <property type="entry name" value="FN3"/>
    <property type="match status" value="2"/>
</dbReference>
<dbReference type="InterPro" id="IPR013783">
    <property type="entry name" value="Ig-like_fold"/>
</dbReference>
<dbReference type="Proteomes" id="UP001075354">
    <property type="component" value="Chromosome 14"/>
</dbReference>
<feature type="domain" description="Fibronectin type-III" evidence="2">
    <location>
        <begin position="111"/>
        <end position="211"/>
    </location>
</feature>
<comment type="caution">
    <text evidence="3">The sequence shown here is derived from an EMBL/GenBank/DDBJ whole genome shotgun (WGS) entry which is preliminary data.</text>
</comment>
<dbReference type="PANTHER" id="PTHR46708">
    <property type="entry name" value="TENASCIN"/>
    <property type="match status" value="1"/>
</dbReference>
<dbReference type="Pfam" id="PF00041">
    <property type="entry name" value="fn3"/>
    <property type="match status" value="2"/>
</dbReference>
<reference evidence="3" key="1">
    <citation type="submission" date="2022-12" db="EMBL/GenBank/DDBJ databases">
        <title>Chromosome-level genome assembly of the bean flower thrips Megalurothrips usitatus.</title>
        <authorList>
            <person name="Ma L."/>
            <person name="Liu Q."/>
            <person name="Li H."/>
            <person name="Cai W."/>
        </authorList>
    </citation>
    <scope>NUCLEOTIDE SEQUENCE</scope>
    <source>
        <strain evidence="3">Cailab_2022a</strain>
    </source>
</reference>
<dbReference type="InterPro" id="IPR050991">
    <property type="entry name" value="ECM_Regulatory_Proteins"/>
</dbReference>
<proteinExistence type="predicted"/>
<dbReference type="PROSITE" id="PS50853">
    <property type="entry name" value="FN3"/>
    <property type="match status" value="2"/>
</dbReference>
<evidence type="ECO:0000259" key="2">
    <source>
        <dbReference type="PROSITE" id="PS50853"/>
    </source>
</evidence>
<dbReference type="Gene3D" id="2.60.40.10">
    <property type="entry name" value="Immunoglobulins"/>
    <property type="match status" value="2"/>
</dbReference>
<dbReference type="PANTHER" id="PTHR46708:SF2">
    <property type="entry name" value="FIBRONECTIN TYPE-III DOMAIN-CONTAINING PROTEIN"/>
    <property type="match status" value="1"/>
</dbReference>
<evidence type="ECO:0000313" key="4">
    <source>
        <dbReference type="Proteomes" id="UP001075354"/>
    </source>
</evidence>
<protein>
    <recommendedName>
        <fullName evidence="2">Fibronectin type-III domain-containing protein</fullName>
    </recommendedName>
</protein>
<evidence type="ECO:0000256" key="1">
    <source>
        <dbReference type="ARBA" id="ARBA00022737"/>
    </source>
</evidence>
<dbReference type="InterPro" id="IPR036116">
    <property type="entry name" value="FN3_sf"/>
</dbReference>
<dbReference type="EMBL" id="JAPTSV010000014">
    <property type="protein sequence ID" value="KAJ1520436.1"/>
    <property type="molecule type" value="Genomic_DNA"/>
</dbReference>
<accession>A0AAV7X474</accession>
<organism evidence="3 4">
    <name type="scientific">Megalurothrips usitatus</name>
    <name type="common">bean blossom thrips</name>
    <dbReference type="NCBI Taxonomy" id="439358"/>
    <lineage>
        <taxon>Eukaryota</taxon>
        <taxon>Metazoa</taxon>
        <taxon>Ecdysozoa</taxon>
        <taxon>Arthropoda</taxon>
        <taxon>Hexapoda</taxon>
        <taxon>Insecta</taxon>
        <taxon>Pterygota</taxon>
        <taxon>Neoptera</taxon>
        <taxon>Paraneoptera</taxon>
        <taxon>Thysanoptera</taxon>
        <taxon>Terebrantia</taxon>
        <taxon>Thripoidea</taxon>
        <taxon>Thripidae</taxon>
        <taxon>Megalurothrips</taxon>
    </lineage>
</organism>
<evidence type="ECO:0000313" key="3">
    <source>
        <dbReference type="EMBL" id="KAJ1520436.1"/>
    </source>
</evidence>
<dbReference type="InterPro" id="IPR003961">
    <property type="entry name" value="FN3_dom"/>
</dbReference>
<dbReference type="AlphaFoldDB" id="A0AAV7X474"/>
<dbReference type="SUPFAM" id="SSF49265">
    <property type="entry name" value="Fibronectin type III"/>
    <property type="match status" value="1"/>
</dbReference>